<evidence type="ECO:0000313" key="5">
    <source>
        <dbReference type="Proteomes" id="UP000182635"/>
    </source>
</evidence>
<reference evidence="5" key="1">
    <citation type="submission" date="2016-10" db="EMBL/GenBank/DDBJ databases">
        <authorList>
            <person name="Varghese N."/>
            <person name="Submissions S."/>
        </authorList>
    </citation>
    <scope>NUCLEOTIDE SEQUENCE [LARGE SCALE GENOMIC DNA]</scope>
    <source>
        <strain evidence="5">DSM 20403</strain>
    </source>
</reference>
<dbReference type="RefSeq" id="WP_046922013.1">
    <property type="nucleotide sequence ID" value="NZ_AYYL01000069.1"/>
</dbReference>
<feature type="domain" description="Cell wall-active antibiotics response LiaF-like C-terminal" evidence="2">
    <location>
        <begin position="157"/>
        <end position="236"/>
    </location>
</feature>
<evidence type="ECO:0000259" key="2">
    <source>
        <dbReference type="Pfam" id="PF09922"/>
    </source>
</evidence>
<feature type="transmembrane region" description="Helical" evidence="1">
    <location>
        <begin position="78"/>
        <end position="98"/>
    </location>
</feature>
<dbReference type="EMBL" id="FOPI01000052">
    <property type="protein sequence ID" value="SFG61170.1"/>
    <property type="molecule type" value="Genomic_DNA"/>
</dbReference>
<dbReference type="Pfam" id="PF22570">
    <property type="entry name" value="LiaF-TM"/>
    <property type="match status" value="1"/>
</dbReference>
<protein>
    <submittedName>
        <fullName evidence="4">Predicted membrane protein</fullName>
    </submittedName>
</protein>
<keyword evidence="1" id="KW-0472">Membrane</keyword>
<evidence type="ECO:0000313" key="4">
    <source>
        <dbReference type="EMBL" id="SFG61170.1"/>
    </source>
</evidence>
<dbReference type="InterPro" id="IPR054331">
    <property type="entry name" value="LiaF_TM"/>
</dbReference>
<sequence length="249" mass="27811">MMRKKFWGVLLILAAIALVISRLGLKYSVPLGFWQVVGTLFFGAGLIEGLSKRKIGTSVFSIAFLLIIYQDQLNLRSVGSWTILGAALLITIGLNMIFKQHFQFWYENVSSGKNYIIINGDNGKEEESKEYEEFTENEVGSTIKVNSFLNTTSRYVQSQNLRRINVKANLSDVNLYLDNAMLQDGHATIKVDVSLGDVNIYVPRSWDVNNSVDAFLADVKFVGMPSGEGTQNLKVEGSVRLGDVKIHYV</sequence>
<evidence type="ECO:0000259" key="3">
    <source>
        <dbReference type="Pfam" id="PF22570"/>
    </source>
</evidence>
<dbReference type="Proteomes" id="UP000182635">
    <property type="component" value="Unassembled WGS sequence"/>
</dbReference>
<evidence type="ECO:0000256" key="1">
    <source>
        <dbReference type="SAM" id="Phobius"/>
    </source>
</evidence>
<gene>
    <name evidence="4" type="ORF">SAMN02910432_02026</name>
</gene>
<dbReference type="Pfam" id="PF09922">
    <property type="entry name" value="LiaF-like_C"/>
    <property type="match status" value="1"/>
</dbReference>
<dbReference type="OrthoDB" id="2249781at2"/>
<feature type="transmembrane region" description="Helical" evidence="1">
    <location>
        <begin position="31"/>
        <end position="48"/>
    </location>
</feature>
<feature type="domain" description="LiaF transmembrane" evidence="3">
    <location>
        <begin position="6"/>
        <end position="103"/>
    </location>
</feature>
<keyword evidence="1" id="KW-1133">Transmembrane helix</keyword>
<feature type="transmembrane region" description="Helical" evidence="1">
    <location>
        <begin position="55"/>
        <end position="72"/>
    </location>
</feature>
<name>A0A1I2T8R5_9LACO</name>
<organism evidence="4 5">
    <name type="scientific">Ligilactobacillus ruminis DSM 20403 = NBRC 102161</name>
    <dbReference type="NCBI Taxonomy" id="1423798"/>
    <lineage>
        <taxon>Bacteria</taxon>
        <taxon>Bacillati</taxon>
        <taxon>Bacillota</taxon>
        <taxon>Bacilli</taxon>
        <taxon>Lactobacillales</taxon>
        <taxon>Lactobacillaceae</taxon>
        <taxon>Ligilactobacillus</taxon>
    </lineage>
</organism>
<proteinExistence type="predicted"/>
<keyword evidence="1" id="KW-0812">Transmembrane</keyword>
<accession>A0A1I2T8R5</accession>
<dbReference type="AlphaFoldDB" id="A0A1I2T8R5"/>
<dbReference type="InterPro" id="IPR024425">
    <property type="entry name" value="LiaF-like_C"/>
</dbReference>